<proteinExistence type="predicted"/>
<dbReference type="Pfam" id="PF11790">
    <property type="entry name" value="Glyco_hydro_cc"/>
    <property type="match status" value="1"/>
</dbReference>
<dbReference type="InterPro" id="IPR053183">
    <property type="entry name" value="ASL1"/>
</dbReference>
<dbReference type="PANTHER" id="PTHR34154">
    <property type="entry name" value="ALKALI-SENSITIVE LINKAGE PROTEIN 1"/>
    <property type="match status" value="1"/>
</dbReference>
<organism evidence="2 3">
    <name type="scientific">Salinomyces thailandicus</name>
    <dbReference type="NCBI Taxonomy" id="706561"/>
    <lineage>
        <taxon>Eukaryota</taxon>
        <taxon>Fungi</taxon>
        <taxon>Dikarya</taxon>
        <taxon>Ascomycota</taxon>
        <taxon>Pezizomycotina</taxon>
        <taxon>Dothideomycetes</taxon>
        <taxon>Dothideomycetidae</taxon>
        <taxon>Mycosphaerellales</taxon>
        <taxon>Teratosphaeriaceae</taxon>
        <taxon>Salinomyces</taxon>
    </lineage>
</organism>
<dbReference type="Proteomes" id="UP000308549">
    <property type="component" value="Unassembled WGS sequence"/>
</dbReference>
<reference evidence="2 3" key="1">
    <citation type="submission" date="2017-03" db="EMBL/GenBank/DDBJ databases">
        <title>Genomes of endolithic fungi from Antarctica.</title>
        <authorList>
            <person name="Coleine C."/>
            <person name="Masonjones S."/>
            <person name="Stajich J.E."/>
        </authorList>
    </citation>
    <scope>NUCLEOTIDE SEQUENCE [LARGE SCALE GENOMIC DNA]</scope>
    <source>
        <strain evidence="2 3">CCFEE 6315</strain>
    </source>
</reference>
<comment type="caution">
    <text evidence="2">The sequence shown here is derived from an EMBL/GenBank/DDBJ whole genome shotgun (WGS) entry which is preliminary data.</text>
</comment>
<feature type="domain" description="Asl1-like glycosyl hydrolase catalytic" evidence="1">
    <location>
        <begin position="16"/>
        <end position="241"/>
    </location>
</feature>
<dbReference type="GO" id="GO:0009277">
    <property type="term" value="C:fungal-type cell wall"/>
    <property type="evidence" value="ECO:0007669"/>
    <property type="project" value="TreeGrafter"/>
</dbReference>
<evidence type="ECO:0000313" key="3">
    <source>
        <dbReference type="Proteomes" id="UP000308549"/>
    </source>
</evidence>
<dbReference type="Gene3D" id="3.20.20.80">
    <property type="entry name" value="Glycosidases"/>
    <property type="match status" value="1"/>
</dbReference>
<dbReference type="EMBL" id="NAJL01000026">
    <property type="protein sequence ID" value="TKA26847.1"/>
    <property type="molecule type" value="Genomic_DNA"/>
</dbReference>
<dbReference type="OrthoDB" id="43654at2759"/>
<dbReference type="GO" id="GO:0071966">
    <property type="term" value="P:fungal-type cell wall polysaccharide metabolic process"/>
    <property type="evidence" value="ECO:0007669"/>
    <property type="project" value="TreeGrafter"/>
</dbReference>
<keyword evidence="3" id="KW-1185">Reference proteome</keyword>
<protein>
    <recommendedName>
        <fullName evidence="1">Asl1-like glycosyl hydrolase catalytic domain-containing protein</fullName>
    </recommendedName>
</protein>
<sequence length="244" mass="27551">MALPSKRENKCPVFPFTKPGSKISWLYNWSPAPTPNSTSLSFIPMQWNHIDIDNLASKTKTANANIIIGFNEPELPDQSNMTPELAAKEWLRCIEPLRKRGIRAGSPGISSAPQGVVWLNAFLRLIHAQGSDVDFYCLHWYGEGLGGFYDYIWSTFHQLPSQNKKVWITEFAATNWNAERPLGREVVGEFLKASVKYLDELEWVEGYAWFGAMTQRDMGAVGRWAGLMEDGGGLTDLGRVYRDM</sequence>
<evidence type="ECO:0000313" key="2">
    <source>
        <dbReference type="EMBL" id="TKA26847.1"/>
    </source>
</evidence>
<dbReference type="AlphaFoldDB" id="A0A4U0TWY2"/>
<dbReference type="PANTHER" id="PTHR34154:SF3">
    <property type="entry name" value="ALKALI-SENSITIVE LINKAGE PROTEIN 1"/>
    <property type="match status" value="1"/>
</dbReference>
<gene>
    <name evidence="2" type="ORF">B0A50_04293</name>
</gene>
<name>A0A4U0TWY2_9PEZI</name>
<dbReference type="SUPFAM" id="SSF51445">
    <property type="entry name" value="(Trans)glycosidases"/>
    <property type="match status" value="1"/>
</dbReference>
<dbReference type="InterPro" id="IPR017853">
    <property type="entry name" value="GH"/>
</dbReference>
<accession>A0A4U0TWY2</accession>
<evidence type="ECO:0000259" key="1">
    <source>
        <dbReference type="Pfam" id="PF11790"/>
    </source>
</evidence>
<dbReference type="InterPro" id="IPR024655">
    <property type="entry name" value="Asl1_glyco_hydro_catalytic"/>
</dbReference>